<dbReference type="PROSITE" id="PS00237">
    <property type="entry name" value="G_PROTEIN_RECEP_F1_1"/>
    <property type="match status" value="1"/>
</dbReference>
<keyword evidence="10" id="KW-0552">Olfaction</keyword>
<dbReference type="SUPFAM" id="SSF81321">
    <property type="entry name" value="Family A G protein-coupled receptor-like"/>
    <property type="match status" value="1"/>
</dbReference>
<dbReference type="PANTHER" id="PTHR48002">
    <property type="entry name" value="OLFACTORY RECEPTOR"/>
    <property type="match status" value="1"/>
</dbReference>
<evidence type="ECO:0000256" key="2">
    <source>
        <dbReference type="ARBA" id="ARBA00004141"/>
    </source>
</evidence>
<evidence type="ECO:0000256" key="1">
    <source>
        <dbReference type="ARBA" id="ARBA00003929"/>
    </source>
</evidence>
<keyword evidence="3 9" id="KW-0812">Transmembrane</keyword>
<dbReference type="InterPro" id="IPR000725">
    <property type="entry name" value="Olfact_rcpt"/>
</dbReference>
<keyword evidence="5 9" id="KW-0297">G-protein coupled receptor</keyword>
<evidence type="ECO:0000313" key="12">
    <source>
        <dbReference type="Ensembl" id="ENSBTAP00000106598.1"/>
    </source>
</evidence>
<dbReference type="PRINTS" id="PR00245">
    <property type="entry name" value="OLFACTORYR"/>
</dbReference>
<reference evidence="12" key="1">
    <citation type="submission" date="2018-03" db="EMBL/GenBank/DDBJ databases">
        <title>ARS-UCD1.2.</title>
        <authorList>
            <person name="Rosen B.D."/>
            <person name="Bickhart D.M."/>
            <person name="Koren S."/>
            <person name="Schnabel R.D."/>
            <person name="Hall R."/>
            <person name="Zimin A."/>
            <person name="Dreischer C."/>
            <person name="Schultheiss S."/>
            <person name="Schroeder S.G."/>
            <person name="Elsik C.G."/>
            <person name="Couldrey C."/>
            <person name="Liu G.E."/>
            <person name="Van Tassell C.P."/>
            <person name="Phillippy A.M."/>
            <person name="Smith T.P.L."/>
            <person name="Medrano J.F."/>
        </authorList>
    </citation>
    <scope>NUCLEOTIDE SEQUENCE [LARGE SCALE GENOMIC DNA]</scope>
    <source>
        <strain evidence="12">Hereford</strain>
    </source>
</reference>
<feature type="transmembrane region" description="Helical" evidence="10">
    <location>
        <begin position="202"/>
        <end position="224"/>
    </location>
</feature>
<keyword evidence="4 10" id="KW-1133">Transmembrane helix</keyword>
<evidence type="ECO:0000256" key="10">
    <source>
        <dbReference type="RuleBase" id="RU363047"/>
    </source>
</evidence>
<keyword evidence="13" id="KW-1185">Reference proteome</keyword>
<comment type="subcellular location">
    <subcellularLocation>
        <location evidence="10">Cell membrane</location>
        <topology evidence="10">Multi-pass membrane protein</topology>
    </subcellularLocation>
    <subcellularLocation>
        <location evidence="2">Membrane</location>
        <topology evidence="2">Multi-pass membrane protein</topology>
    </subcellularLocation>
</comment>
<dbReference type="Proteomes" id="UP000009136">
    <property type="component" value="Chromosome 15"/>
</dbReference>
<accession>A0ABI0NRX9</accession>
<evidence type="ECO:0000256" key="4">
    <source>
        <dbReference type="ARBA" id="ARBA00022989"/>
    </source>
</evidence>
<dbReference type="Gene3D" id="1.20.1070.10">
    <property type="entry name" value="Rhodopsin 7-helix transmembrane proteins"/>
    <property type="match status" value="1"/>
</dbReference>
<keyword evidence="10" id="KW-1003">Cell membrane</keyword>
<dbReference type="InterPro" id="IPR000276">
    <property type="entry name" value="GPCR_Rhodpsn"/>
</dbReference>
<dbReference type="CDD" id="cd15939">
    <property type="entry name" value="7tmA_OR4A-like"/>
    <property type="match status" value="1"/>
</dbReference>
<comment type="similarity">
    <text evidence="9">Belongs to the G-protein coupled receptor 1 family.</text>
</comment>
<feature type="transmembrane region" description="Helical" evidence="10">
    <location>
        <begin position="57"/>
        <end position="80"/>
    </location>
</feature>
<keyword evidence="7 9" id="KW-0675">Receptor</keyword>
<reference evidence="12" key="2">
    <citation type="submission" date="2025-08" db="UniProtKB">
        <authorList>
            <consortium name="Ensembl"/>
        </authorList>
    </citation>
    <scope>IDENTIFICATION</scope>
    <source>
        <strain evidence="12">Hereford</strain>
    </source>
</reference>
<evidence type="ECO:0000256" key="7">
    <source>
        <dbReference type="ARBA" id="ARBA00023170"/>
    </source>
</evidence>
<feature type="domain" description="G-protein coupled receptors family 1 profile" evidence="11">
    <location>
        <begin position="39"/>
        <end position="286"/>
    </location>
</feature>
<keyword evidence="6 10" id="KW-0472">Membrane</keyword>
<evidence type="ECO:0000256" key="6">
    <source>
        <dbReference type="ARBA" id="ARBA00023136"/>
    </source>
</evidence>
<dbReference type="Ensembl" id="ENSBTAT00000145401.1">
    <property type="protein sequence ID" value="ENSBTAP00000106598.1"/>
    <property type="gene ID" value="ENSBTAG00000075620.1"/>
</dbReference>
<evidence type="ECO:0000256" key="5">
    <source>
        <dbReference type="ARBA" id="ARBA00023040"/>
    </source>
</evidence>
<dbReference type="PROSITE" id="PS50262">
    <property type="entry name" value="G_PROTEIN_RECEP_F1_2"/>
    <property type="match status" value="1"/>
</dbReference>
<reference evidence="12" key="3">
    <citation type="submission" date="2025-09" db="UniProtKB">
        <authorList>
            <consortium name="Ensembl"/>
        </authorList>
    </citation>
    <scope>IDENTIFICATION</scope>
    <source>
        <strain evidence="12">Hereford</strain>
    </source>
</reference>
<feature type="transmembrane region" description="Helical" evidence="10">
    <location>
        <begin position="24"/>
        <end position="45"/>
    </location>
</feature>
<feature type="transmembrane region" description="Helical" evidence="10">
    <location>
        <begin position="236"/>
        <end position="257"/>
    </location>
</feature>
<evidence type="ECO:0000313" key="13">
    <source>
        <dbReference type="Proteomes" id="UP000009136"/>
    </source>
</evidence>
<evidence type="ECO:0000256" key="3">
    <source>
        <dbReference type="ARBA" id="ARBA00022692"/>
    </source>
</evidence>
<keyword evidence="8 9" id="KW-0807">Transducer</keyword>
<protein>
    <recommendedName>
        <fullName evidence="10">Olfactory receptor</fullName>
    </recommendedName>
</protein>
<evidence type="ECO:0000256" key="8">
    <source>
        <dbReference type="ARBA" id="ARBA00023224"/>
    </source>
</evidence>
<dbReference type="InterPro" id="IPR050427">
    <property type="entry name" value="Olfactory_Receptors"/>
</dbReference>
<name>A0ABI0NRX9_BOVIN</name>
<comment type="function">
    <text evidence="1">Putative odorant or sperm cell receptor.</text>
</comment>
<evidence type="ECO:0000259" key="11">
    <source>
        <dbReference type="PROSITE" id="PS50262"/>
    </source>
</evidence>
<dbReference type="GeneTree" id="ENSGT00940000162608"/>
<evidence type="ECO:0000256" key="9">
    <source>
        <dbReference type="RuleBase" id="RU000688"/>
    </source>
</evidence>
<feature type="transmembrane region" description="Helical" evidence="10">
    <location>
        <begin position="139"/>
        <end position="161"/>
    </location>
</feature>
<sequence>MENRNNVTELVLLGLTQNPEMQKVLFVLFLLIYIATILGNLLIMVTIAASRSLGSPMYFFLAYLSFIDPVYSTIIAPKIITDLLHEKKTISFQYCCLTQLFVEHFLGGSEIILLIVMAYDRYMAICKPLHYTTIMRQGLCQLLLVVAWIGGIMHATVQIIFMVNLTFCGPNIFDHFMCDLFPLLKLACSDTYKLGIVVAANSGAMCLLIFFMLLISYTVILSSLKSHGSEGQRKALSTCGSHFTVVVFFFVPCIFTYMRPVATYPVDKWVAVFFAILTPMLNPIIYTVRNTEVKNAMMNLTKRRIM</sequence>
<dbReference type="PRINTS" id="PR00237">
    <property type="entry name" value="GPCRRHODOPSN"/>
</dbReference>
<organism evidence="12 13">
    <name type="scientific">Bos taurus</name>
    <name type="common">Bovine</name>
    <dbReference type="NCBI Taxonomy" id="9913"/>
    <lineage>
        <taxon>Eukaryota</taxon>
        <taxon>Metazoa</taxon>
        <taxon>Chordata</taxon>
        <taxon>Craniata</taxon>
        <taxon>Vertebrata</taxon>
        <taxon>Euteleostomi</taxon>
        <taxon>Mammalia</taxon>
        <taxon>Eutheria</taxon>
        <taxon>Laurasiatheria</taxon>
        <taxon>Artiodactyla</taxon>
        <taxon>Ruminantia</taxon>
        <taxon>Pecora</taxon>
        <taxon>Bovidae</taxon>
        <taxon>Bovinae</taxon>
        <taxon>Bos</taxon>
    </lineage>
</organism>
<dbReference type="Pfam" id="PF13853">
    <property type="entry name" value="7tm_4"/>
    <property type="match status" value="1"/>
</dbReference>
<feature type="transmembrane region" description="Helical" evidence="10">
    <location>
        <begin position="269"/>
        <end position="288"/>
    </location>
</feature>
<proteinExistence type="inferred from homology"/>
<dbReference type="InterPro" id="IPR017452">
    <property type="entry name" value="GPCR_Rhodpsn_7TM"/>
</dbReference>
<feature type="transmembrane region" description="Helical" evidence="10">
    <location>
        <begin position="100"/>
        <end position="119"/>
    </location>
</feature>
<keyword evidence="10" id="KW-0716">Sensory transduction</keyword>